<dbReference type="Proteomes" id="UP000324678">
    <property type="component" value="Chromosome"/>
</dbReference>
<reference evidence="1 2" key="1">
    <citation type="submission" date="2019-09" db="EMBL/GenBank/DDBJ databases">
        <title>Genome sequencing of strain KACC 19306.</title>
        <authorList>
            <person name="Heo J."/>
            <person name="Kim S.-J."/>
            <person name="Kim J.-S."/>
            <person name="Hong S.-B."/>
            <person name="Kwon S.-W."/>
        </authorList>
    </citation>
    <scope>NUCLEOTIDE SEQUENCE [LARGE SCALE GENOMIC DNA]</scope>
    <source>
        <strain evidence="1 2">KACC 19306</strain>
    </source>
</reference>
<gene>
    <name evidence="1" type="ORF">FLP10_07615</name>
</gene>
<protein>
    <submittedName>
        <fullName evidence="1">Uncharacterized protein</fullName>
    </submittedName>
</protein>
<evidence type="ECO:0000313" key="1">
    <source>
        <dbReference type="EMBL" id="QEO16135.1"/>
    </source>
</evidence>
<sequence>MPTSWFAGIATAIVLIATAAFGGIATVEAAPLPELEPGEPHVNDQFSTTVRRAVLIDDLPGSGVFPEAGQRVLSLVVDAENRWTRPLSSIGEGGMSRLVELADLPGVAAEGVARYDDATASPWLQPEVPATLVLSWAVDANRFGDGDELVVRLSDASLFTGTMVVDDVYWAEPIAAATVRVRVEDVGSGSGGETR</sequence>
<proteinExistence type="predicted"/>
<dbReference type="AlphaFoldDB" id="A0A5C1YL06"/>
<keyword evidence="2" id="KW-1185">Reference proteome</keyword>
<dbReference type="OrthoDB" id="5071143at2"/>
<evidence type="ECO:0000313" key="2">
    <source>
        <dbReference type="Proteomes" id="UP000324678"/>
    </source>
</evidence>
<dbReference type="KEGG" id="ail:FLP10_07615"/>
<name>A0A5C1YL06_9MICO</name>
<dbReference type="EMBL" id="CP043505">
    <property type="protein sequence ID" value="QEO16135.1"/>
    <property type="molecule type" value="Genomic_DNA"/>
</dbReference>
<accession>A0A5C1YL06</accession>
<organism evidence="1 2">
    <name type="scientific">Agromyces intestinalis</name>
    <dbReference type="NCBI Taxonomy" id="2592652"/>
    <lineage>
        <taxon>Bacteria</taxon>
        <taxon>Bacillati</taxon>
        <taxon>Actinomycetota</taxon>
        <taxon>Actinomycetes</taxon>
        <taxon>Micrococcales</taxon>
        <taxon>Microbacteriaceae</taxon>
        <taxon>Agromyces</taxon>
    </lineage>
</organism>